<protein>
    <recommendedName>
        <fullName evidence="3">DUF4178 domain-containing protein</fullName>
    </recommendedName>
</protein>
<dbReference type="Proteomes" id="UP001408594">
    <property type="component" value="Unassembled WGS sequence"/>
</dbReference>
<evidence type="ECO:0000313" key="2">
    <source>
        <dbReference type="Proteomes" id="UP001408594"/>
    </source>
</evidence>
<evidence type="ECO:0000313" key="1">
    <source>
        <dbReference type="EMBL" id="GAA5525252.1"/>
    </source>
</evidence>
<sequence length="243" mass="28220">MVIIPKQPYQHEVEGYFKQGLLRLGLTDGPKIYTRKFSNSQRKVNKIMRRVPNKLLLCFIVAFQGVAWCEAAQKSFLDKYVKTNNMVSSVEIVKGEAVEFFYEGEIHRCGFNYVARPVDVVKGRIGDNFRFMSSFSLSLGSKYLIVSESNVEKNESNLISWYGDYSRAYEKCTESLEGDNLGEEDFFMIKNFPSGHHGEWLVIYDEDVLFSKIEVIQKPSDEEGLPYRLINWEQFLNRIKEVE</sequence>
<organism evidence="1 2">
    <name type="scientific">Microbulbifer aestuariivivens</name>
    <dbReference type="NCBI Taxonomy" id="1908308"/>
    <lineage>
        <taxon>Bacteria</taxon>
        <taxon>Pseudomonadati</taxon>
        <taxon>Pseudomonadota</taxon>
        <taxon>Gammaproteobacteria</taxon>
        <taxon>Cellvibrionales</taxon>
        <taxon>Microbulbiferaceae</taxon>
        <taxon>Microbulbifer</taxon>
    </lineage>
</organism>
<reference evidence="1 2" key="1">
    <citation type="submission" date="2024-02" db="EMBL/GenBank/DDBJ databases">
        <title>Microbulbifer aestuariivivens NBRC 112533.</title>
        <authorList>
            <person name="Ichikawa N."/>
            <person name="Katano-Makiyama Y."/>
            <person name="Hidaka K."/>
        </authorList>
    </citation>
    <scope>NUCLEOTIDE SEQUENCE [LARGE SCALE GENOMIC DNA]</scope>
    <source>
        <strain evidence="1 2">NBRC 112533</strain>
    </source>
</reference>
<name>A0ABP9WPX9_9GAMM</name>
<keyword evidence="2" id="KW-1185">Reference proteome</keyword>
<gene>
    <name evidence="1" type="ORF">Maes01_01817</name>
</gene>
<dbReference type="EMBL" id="BAABRT010000013">
    <property type="protein sequence ID" value="GAA5525252.1"/>
    <property type="molecule type" value="Genomic_DNA"/>
</dbReference>
<accession>A0ABP9WPX9</accession>
<evidence type="ECO:0008006" key="3">
    <source>
        <dbReference type="Google" id="ProtNLM"/>
    </source>
</evidence>
<proteinExistence type="predicted"/>
<comment type="caution">
    <text evidence="1">The sequence shown here is derived from an EMBL/GenBank/DDBJ whole genome shotgun (WGS) entry which is preliminary data.</text>
</comment>